<evidence type="ECO:0008006" key="4">
    <source>
        <dbReference type="Google" id="ProtNLM"/>
    </source>
</evidence>
<reference evidence="2" key="1">
    <citation type="submission" date="2023-08" db="EMBL/GenBank/DDBJ databases">
        <authorList>
            <person name="Chen Y."/>
            <person name="Shah S."/>
            <person name="Dougan E. K."/>
            <person name="Thang M."/>
            <person name="Chan C."/>
        </authorList>
    </citation>
    <scope>NUCLEOTIDE SEQUENCE</scope>
</reference>
<organism evidence="2 3">
    <name type="scientific">Effrenium voratum</name>
    <dbReference type="NCBI Taxonomy" id="2562239"/>
    <lineage>
        <taxon>Eukaryota</taxon>
        <taxon>Sar</taxon>
        <taxon>Alveolata</taxon>
        <taxon>Dinophyceae</taxon>
        <taxon>Suessiales</taxon>
        <taxon>Symbiodiniaceae</taxon>
        <taxon>Effrenium</taxon>
    </lineage>
</organism>
<dbReference type="EMBL" id="CAUJNA010003353">
    <property type="protein sequence ID" value="CAJ1399958.1"/>
    <property type="molecule type" value="Genomic_DNA"/>
</dbReference>
<feature type="compositionally biased region" description="Basic and acidic residues" evidence="1">
    <location>
        <begin position="394"/>
        <end position="404"/>
    </location>
</feature>
<dbReference type="Proteomes" id="UP001178507">
    <property type="component" value="Unassembled WGS sequence"/>
</dbReference>
<keyword evidence="3" id="KW-1185">Reference proteome</keyword>
<accession>A0AA36J7J8</accession>
<evidence type="ECO:0000313" key="2">
    <source>
        <dbReference type="EMBL" id="CAJ1399958.1"/>
    </source>
</evidence>
<feature type="compositionally biased region" description="Basic and acidic residues" evidence="1">
    <location>
        <begin position="433"/>
        <end position="442"/>
    </location>
</feature>
<feature type="compositionally biased region" description="Basic and acidic residues" evidence="1">
    <location>
        <begin position="205"/>
        <end position="222"/>
    </location>
</feature>
<feature type="compositionally biased region" description="Basic and acidic residues" evidence="1">
    <location>
        <begin position="414"/>
        <end position="424"/>
    </location>
</feature>
<feature type="region of interest" description="Disordered" evidence="1">
    <location>
        <begin position="1"/>
        <end position="51"/>
    </location>
</feature>
<feature type="compositionally biased region" description="Pro residues" evidence="1">
    <location>
        <begin position="246"/>
        <end position="264"/>
    </location>
</feature>
<feature type="compositionally biased region" description="Basic and acidic residues" evidence="1">
    <location>
        <begin position="314"/>
        <end position="324"/>
    </location>
</feature>
<gene>
    <name evidence="2" type="ORF">EVOR1521_LOCUS23401</name>
</gene>
<comment type="caution">
    <text evidence="2">The sequence shown here is derived from an EMBL/GenBank/DDBJ whole genome shotgun (WGS) entry which is preliminary data.</text>
</comment>
<dbReference type="AlphaFoldDB" id="A0AA36J7J8"/>
<feature type="compositionally biased region" description="Basic and acidic residues" evidence="1">
    <location>
        <begin position="374"/>
        <end position="384"/>
    </location>
</feature>
<evidence type="ECO:0000313" key="3">
    <source>
        <dbReference type="Proteomes" id="UP001178507"/>
    </source>
</evidence>
<feature type="compositionally biased region" description="Basic and acidic residues" evidence="1">
    <location>
        <begin position="334"/>
        <end position="344"/>
    </location>
</feature>
<feature type="compositionally biased region" description="Basic and acidic residues" evidence="1">
    <location>
        <begin position="354"/>
        <end position="364"/>
    </location>
</feature>
<sequence length="509" mass="55145">MGAAGTQPRVQLEHRPEQGAASIAEWEELPKAPDPPRAGLARKPPAQMLASPGTVRTGLRATWVDELSPEQPVPRSTVVVNATVDGHLPWTCQICSQRDISPSAAACPTCQRSRGTEIRRAYLTTTELTQSVVDAVNDGAVFQSGGSSSSKPKRREKSPSRKVEGTKLSQAGSTWLRDKERAPEGKAPTSSEKHANTWHSQPRVDALDRELGRREPEMEGFRPVRPSQLQAGGSGKGMRDPAGFKEPPPPYHPPEPLPTTPLPDRPQFHMRGREAGAGLAGPPLPTPFFEGDVWGKTSSMGAMGMSPPRSFQGSRDHDKPRSPPDPRMGAPQGSRDHDKLRSSPDPRMGVPRGSQDHDKPRSPPDPRMGAPQGSRDHDKLRSSPDPRMGVPRGSQDHDKPRSPPDPRMGAPQGSRDHDKLRSSPDPRMGVPQGRDRKARSQPEFRIGGSASAPMIGQKDPAMANQRNGAAPVKPAKPAPVDTQMDVEALLEAQKKRIESLKQKLNANMA</sequence>
<feature type="region of interest" description="Disordered" evidence="1">
    <location>
        <begin position="141"/>
        <end position="480"/>
    </location>
</feature>
<feature type="compositionally biased region" description="Low complexity" evidence="1">
    <location>
        <begin position="469"/>
        <end position="480"/>
    </location>
</feature>
<proteinExistence type="predicted"/>
<evidence type="ECO:0000256" key="1">
    <source>
        <dbReference type="SAM" id="MobiDB-lite"/>
    </source>
</evidence>
<name>A0AA36J7J8_9DINO</name>
<protein>
    <recommendedName>
        <fullName evidence="4">RanBP2-type domain-containing protein</fullName>
    </recommendedName>
</protein>